<evidence type="ECO:0000256" key="2">
    <source>
        <dbReference type="RuleBase" id="RU000363"/>
    </source>
</evidence>
<dbReference type="PRINTS" id="PR00080">
    <property type="entry name" value="SDRFAMILY"/>
</dbReference>
<protein>
    <submittedName>
        <fullName evidence="3">Estradiol 17-beta-dehydrogenase 12</fullName>
    </submittedName>
</protein>
<accession>M7YDY5</accession>
<dbReference type="InterPro" id="IPR002347">
    <property type="entry name" value="SDR_fam"/>
</dbReference>
<dbReference type="SUPFAM" id="SSF51735">
    <property type="entry name" value="NAD(P)-binding Rossmann-fold domains"/>
    <property type="match status" value="1"/>
</dbReference>
<dbReference type="PRINTS" id="PR00081">
    <property type="entry name" value="GDHRDH"/>
</dbReference>
<sequence>MLQDISETVSRTHGVLAKTVQFDFSLVSTPRGDEAMRRLREAVAGLDVGLLVNNAGVAKPGVVYLHEVDAEAWVSMIRVNLWALTEVTAAVLPGMVDRGRGAVVNIGSGCTVALPSVPFYSIYAATKRYVAQFSRSLYVEYRGKGIDVQCQDQLNQLMFVGSMTNANVYYGKFFKSHKKISSKQTRQILTKRNAIQQKLPCSLKGIAILRTTQIAVKNVQYSVLPQRRFTEKHNCFWYLDVDIFLYKLVEF</sequence>
<evidence type="ECO:0000313" key="3">
    <source>
        <dbReference type="EMBL" id="EMS48508.1"/>
    </source>
</evidence>
<dbReference type="STRING" id="4572.M7YDY5"/>
<reference evidence="3" key="1">
    <citation type="journal article" date="2013" name="Nature">
        <title>Draft genome of the wheat A-genome progenitor Triticum urartu.</title>
        <authorList>
            <person name="Ling H.Q."/>
            <person name="Zhao S."/>
            <person name="Liu D."/>
            <person name="Wang J."/>
            <person name="Sun H."/>
            <person name="Zhang C."/>
            <person name="Fan H."/>
            <person name="Li D."/>
            <person name="Dong L."/>
            <person name="Tao Y."/>
            <person name="Gao C."/>
            <person name="Wu H."/>
            <person name="Li Y."/>
            <person name="Cui Y."/>
            <person name="Guo X."/>
            <person name="Zheng S."/>
            <person name="Wang B."/>
            <person name="Yu K."/>
            <person name="Liang Q."/>
            <person name="Yang W."/>
            <person name="Lou X."/>
            <person name="Chen J."/>
            <person name="Feng M."/>
            <person name="Jian J."/>
            <person name="Zhang X."/>
            <person name="Luo G."/>
            <person name="Jiang Y."/>
            <person name="Liu J."/>
            <person name="Wang Z."/>
            <person name="Sha Y."/>
            <person name="Zhang B."/>
            <person name="Wu H."/>
            <person name="Tang D."/>
            <person name="Shen Q."/>
            <person name="Xue P."/>
            <person name="Zou S."/>
            <person name="Wang X."/>
            <person name="Liu X."/>
            <person name="Wang F."/>
            <person name="Yang Y."/>
            <person name="An X."/>
            <person name="Dong Z."/>
            <person name="Zhang K."/>
            <person name="Zhang X."/>
            <person name="Luo M.C."/>
            <person name="Dvorak J."/>
            <person name="Tong Y."/>
            <person name="Wang J."/>
            <person name="Yang H."/>
            <person name="Li Z."/>
            <person name="Wang D."/>
            <person name="Zhang A."/>
            <person name="Wang J."/>
        </authorList>
    </citation>
    <scope>NUCLEOTIDE SEQUENCE</scope>
</reference>
<dbReference type="InterPro" id="IPR036291">
    <property type="entry name" value="NAD(P)-bd_dom_sf"/>
</dbReference>
<name>M7YDY5_TRIUA</name>
<evidence type="ECO:0000256" key="1">
    <source>
        <dbReference type="ARBA" id="ARBA00023002"/>
    </source>
</evidence>
<dbReference type="PANTHER" id="PTHR43899">
    <property type="entry name" value="RH59310P"/>
    <property type="match status" value="1"/>
</dbReference>
<dbReference type="InterPro" id="IPR051019">
    <property type="entry name" value="VLCFA-Steroid_DH"/>
</dbReference>
<organism evidence="3">
    <name type="scientific">Triticum urartu</name>
    <name type="common">Red wild einkorn</name>
    <name type="synonym">Crithodium urartu</name>
    <dbReference type="NCBI Taxonomy" id="4572"/>
    <lineage>
        <taxon>Eukaryota</taxon>
        <taxon>Viridiplantae</taxon>
        <taxon>Streptophyta</taxon>
        <taxon>Embryophyta</taxon>
        <taxon>Tracheophyta</taxon>
        <taxon>Spermatophyta</taxon>
        <taxon>Magnoliopsida</taxon>
        <taxon>Liliopsida</taxon>
        <taxon>Poales</taxon>
        <taxon>Poaceae</taxon>
        <taxon>BOP clade</taxon>
        <taxon>Pooideae</taxon>
        <taxon>Triticodae</taxon>
        <taxon>Triticeae</taxon>
        <taxon>Triticinae</taxon>
        <taxon>Triticum</taxon>
    </lineage>
</organism>
<dbReference type="PANTHER" id="PTHR43899:SF41">
    <property type="entry name" value="B-KETO ACYL REDUCTASE"/>
    <property type="match status" value="1"/>
</dbReference>
<dbReference type="eggNOG" id="ENOG502QRPU">
    <property type="taxonomic scope" value="Eukaryota"/>
</dbReference>
<gene>
    <name evidence="3" type="ORF">TRIUR3_06618</name>
</gene>
<dbReference type="Pfam" id="PF00106">
    <property type="entry name" value="adh_short"/>
    <property type="match status" value="1"/>
</dbReference>
<comment type="similarity">
    <text evidence="2">Belongs to the short-chain dehydrogenases/reductases (SDR) family.</text>
</comment>
<dbReference type="AlphaFoldDB" id="M7YDY5"/>
<keyword evidence="1" id="KW-0560">Oxidoreductase</keyword>
<proteinExistence type="inferred from homology"/>
<dbReference type="Gene3D" id="3.40.50.720">
    <property type="entry name" value="NAD(P)-binding Rossmann-like Domain"/>
    <property type="match status" value="1"/>
</dbReference>
<dbReference type="EMBL" id="KD250723">
    <property type="protein sequence ID" value="EMS48508.1"/>
    <property type="molecule type" value="Genomic_DNA"/>
</dbReference>
<dbReference type="GO" id="GO:0045703">
    <property type="term" value="F:ketoreductase activity"/>
    <property type="evidence" value="ECO:0007669"/>
    <property type="project" value="TreeGrafter"/>
</dbReference>
<dbReference type="GO" id="GO:0005783">
    <property type="term" value="C:endoplasmic reticulum"/>
    <property type="evidence" value="ECO:0007669"/>
    <property type="project" value="TreeGrafter"/>
</dbReference>